<dbReference type="AlphaFoldDB" id="A0A316IYA2"/>
<feature type="compositionally biased region" description="Polar residues" evidence="1">
    <location>
        <begin position="1"/>
        <end position="13"/>
    </location>
</feature>
<evidence type="ECO:0000256" key="1">
    <source>
        <dbReference type="SAM" id="MobiDB-lite"/>
    </source>
</evidence>
<name>A0A316IYA2_9GAMM</name>
<comment type="caution">
    <text evidence="2">The sequence shown here is derived from an EMBL/GenBank/DDBJ whole genome shotgun (WGS) entry which is preliminary data.</text>
</comment>
<keyword evidence="3" id="KW-1185">Reference proteome</keyword>
<gene>
    <name evidence="2" type="ORF">C7456_103284</name>
</gene>
<dbReference type="EMBL" id="QGHC01000003">
    <property type="protein sequence ID" value="PWK92165.1"/>
    <property type="molecule type" value="Genomic_DNA"/>
</dbReference>
<evidence type="ECO:0000313" key="2">
    <source>
        <dbReference type="EMBL" id="PWK92165.1"/>
    </source>
</evidence>
<reference evidence="2 3" key="1">
    <citation type="submission" date="2018-05" db="EMBL/GenBank/DDBJ databases">
        <title>Genomic Encyclopedia of Type Strains, Phase IV (KMG-IV): sequencing the most valuable type-strain genomes for metagenomic binning, comparative biology and taxonomic classification.</title>
        <authorList>
            <person name="Goeker M."/>
        </authorList>
    </citation>
    <scope>NUCLEOTIDE SEQUENCE [LARGE SCALE GENOMIC DNA]</scope>
    <source>
        <strain evidence="2 3">DSM 14263</strain>
    </source>
</reference>
<feature type="region of interest" description="Disordered" evidence="1">
    <location>
        <begin position="1"/>
        <end position="60"/>
    </location>
</feature>
<organism evidence="2 3">
    <name type="scientific">Fulvimonas soli</name>
    <dbReference type="NCBI Taxonomy" id="155197"/>
    <lineage>
        <taxon>Bacteria</taxon>
        <taxon>Pseudomonadati</taxon>
        <taxon>Pseudomonadota</taxon>
        <taxon>Gammaproteobacteria</taxon>
        <taxon>Lysobacterales</taxon>
        <taxon>Rhodanobacteraceae</taxon>
        <taxon>Fulvimonas</taxon>
    </lineage>
</organism>
<sequence>MSTTNATDPNQISDDADPAHPHLRARHTPAQRLLESEGLAESDEDSHEAALRGSALRAPK</sequence>
<proteinExistence type="predicted"/>
<protein>
    <submittedName>
        <fullName evidence="2">Uncharacterized protein</fullName>
    </submittedName>
</protein>
<evidence type="ECO:0000313" key="3">
    <source>
        <dbReference type="Proteomes" id="UP000245812"/>
    </source>
</evidence>
<dbReference type="Proteomes" id="UP000245812">
    <property type="component" value="Unassembled WGS sequence"/>
</dbReference>
<dbReference type="RefSeq" id="WP_109722728.1">
    <property type="nucleotide sequence ID" value="NZ_MSZV01000005.1"/>
</dbReference>
<accession>A0A316IYA2</accession>